<feature type="region of interest" description="Disordered" evidence="1">
    <location>
        <begin position="145"/>
        <end position="183"/>
    </location>
</feature>
<keyword evidence="2" id="KW-0540">Nuclease</keyword>
<sequence length="183" mass="20888">MPEYQRHRLTEVDEQLRIANCSVCGPDVKIVLMPSRRQCRNQYLKGKRRTYPATKLSPAQLPTAAEQKRWKKYRLTPAEYNRMCEKQRHRCAICGSKTKLVVDHDHITGKVRQLLCTTCNTGLGMFKESPELLKAAVRYLAEHASETERGNNAGTAEATTDDPPPRTAIRKRPRRRRNTAASA</sequence>
<dbReference type="KEGG" id="vg:77951969"/>
<dbReference type="GO" id="GO:0004519">
    <property type="term" value="F:endonuclease activity"/>
    <property type="evidence" value="ECO:0007669"/>
    <property type="project" value="UniProtKB-KW"/>
</dbReference>
<evidence type="ECO:0000313" key="3">
    <source>
        <dbReference type="Proteomes" id="UP000423645"/>
    </source>
</evidence>
<gene>
    <name evidence="2" type="primary">129</name>
    <name evidence="2" type="ORF">PBI_CHIDIEBERE_129</name>
</gene>
<dbReference type="Proteomes" id="UP000423645">
    <property type="component" value="Segment"/>
</dbReference>
<dbReference type="GeneID" id="77951969"/>
<dbReference type="RefSeq" id="YP_010675647.1">
    <property type="nucleotide sequence ID" value="NC_071005.1"/>
</dbReference>
<dbReference type="EMBL" id="MN586022">
    <property type="protein sequence ID" value="QGJ93015.1"/>
    <property type="molecule type" value="Genomic_DNA"/>
</dbReference>
<protein>
    <submittedName>
        <fullName evidence="2">HNH endonuclease</fullName>
    </submittedName>
</protein>
<keyword evidence="2" id="KW-0255">Endonuclease</keyword>
<dbReference type="Pfam" id="PF02945">
    <property type="entry name" value="Endonuclease_7"/>
    <property type="match status" value="1"/>
</dbReference>
<feature type="compositionally biased region" description="Basic residues" evidence="1">
    <location>
        <begin position="168"/>
        <end position="183"/>
    </location>
</feature>
<dbReference type="SUPFAM" id="SSF54060">
    <property type="entry name" value="His-Me finger endonucleases"/>
    <property type="match status" value="1"/>
</dbReference>
<dbReference type="InterPro" id="IPR038563">
    <property type="entry name" value="Endonuclease_7_sf"/>
</dbReference>
<dbReference type="InterPro" id="IPR044925">
    <property type="entry name" value="His-Me_finger_sf"/>
</dbReference>
<dbReference type="InterPro" id="IPR004211">
    <property type="entry name" value="Endonuclease_7"/>
</dbReference>
<evidence type="ECO:0000313" key="2">
    <source>
        <dbReference type="EMBL" id="QGJ93015.1"/>
    </source>
</evidence>
<keyword evidence="2" id="KW-0378">Hydrolase</keyword>
<dbReference type="Gene3D" id="3.40.1800.10">
    <property type="entry name" value="His-Me finger endonucleases"/>
    <property type="match status" value="1"/>
</dbReference>
<evidence type="ECO:0000256" key="1">
    <source>
        <dbReference type="SAM" id="MobiDB-lite"/>
    </source>
</evidence>
<accession>A0A649VLJ9</accession>
<organism evidence="2 3">
    <name type="scientific">Gordonia phage Chidiebere</name>
    <dbReference type="NCBI Taxonomy" id="2656530"/>
    <lineage>
        <taxon>Viruses</taxon>
        <taxon>Duplodnaviria</taxon>
        <taxon>Heunggongvirae</taxon>
        <taxon>Uroviricota</taxon>
        <taxon>Caudoviricetes</taxon>
        <taxon>Chidieberevirus</taxon>
        <taxon>Chidieberevirus chidiebere</taxon>
    </lineage>
</organism>
<proteinExistence type="predicted"/>
<keyword evidence="3" id="KW-1185">Reference proteome</keyword>
<reference evidence="2 3" key="1">
    <citation type="submission" date="2019-10" db="EMBL/GenBank/DDBJ databases">
        <authorList>
            <person name="Zack K.M."/>
            <person name="Garlena R.A."/>
            <person name="Russell D.A."/>
            <person name="Pope W.H."/>
            <person name="Jacobs-Sera D."/>
            <person name="Hatfull G.F."/>
        </authorList>
    </citation>
    <scope>NUCLEOTIDE SEQUENCE [LARGE SCALE GENOMIC DNA]</scope>
</reference>
<name>A0A649VLJ9_9CAUD</name>